<dbReference type="Pfam" id="PF02826">
    <property type="entry name" value="2-Hacid_dh_C"/>
    <property type="match status" value="1"/>
</dbReference>
<comment type="similarity">
    <text evidence="1 3">Belongs to the D-isomer specific 2-hydroxyacid dehydrogenase family.</text>
</comment>
<keyword evidence="2 3" id="KW-0560">Oxidoreductase</keyword>
<evidence type="ECO:0000313" key="7">
    <source>
        <dbReference type="Proteomes" id="UP000029445"/>
    </source>
</evidence>
<dbReference type="SUPFAM" id="SSF52283">
    <property type="entry name" value="Formate/glycerate dehydrogenase catalytic domain-like"/>
    <property type="match status" value="1"/>
</dbReference>
<dbReference type="KEGG" id="cdeu:CNBG_3652"/>
<dbReference type="Gene3D" id="3.40.50.720">
    <property type="entry name" value="NAD(P)-binding Rossmann-like Domain"/>
    <property type="match status" value="2"/>
</dbReference>
<dbReference type="GO" id="GO:0030267">
    <property type="term" value="F:glyoxylate reductase (NADPH) activity"/>
    <property type="evidence" value="ECO:0007669"/>
    <property type="project" value="TreeGrafter"/>
</dbReference>
<dbReference type="GO" id="GO:0016618">
    <property type="term" value="F:hydroxypyruvate reductase [NAD(P)H] activity"/>
    <property type="evidence" value="ECO:0007669"/>
    <property type="project" value="TreeGrafter"/>
</dbReference>
<dbReference type="GO" id="GO:0051287">
    <property type="term" value="F:NAD binding"/>
    <property type="evidence" value="ECO:0007669"/>
    <property type="project" value="InterPro"/>
</dbReference>
<dbReference type="PANTHER" id="PTHR10996:SF129">
    <property type="entry name" value="2-HYDROXYACID DEHYDROGENASE C1773.17C-RELATED"/>
    <property type="match status" value="1"/>
</dbReference>
<dbReference type="SUPFAM" id="SSF51735">
    <property type="entry name" value="NAD(P)-binding Rossmann-fold domains"/>
    <property type="match status" value="1"/>
</dbReference>
<dbReference type="InterPro" id="IPR006140">
    <property type="entry name" value="D-isomer_DH_NAD-bd"/>
</dbReference>
<keyword evidence="7" id="KW-1185">Reference proteome</keyword>
<dbReference type="PANTHER" id="PTHR10996">
    <property type="entry name" value="2-HYDROXYACID DEHYDROGENASE-RELATED"/>
    <property type="match status" value="1"/>
</dbReference>
<evidence type="ECO:0000259" key="5">
    <source>
        <dbReference type="Pfam" id="PF02826"/>
    </source>
</evidence>
<dbReference type="InterPro" id="IPR036291">
    <property type="entry name" value="NAD(P)-bd_dom_sf"/>
</dbReference>
<evidence type="ECO:0000259" key="4">
    <source>
        <dbReference type="Pfam" id="PF00389"/>
    </source>
</evidence>
<protein>
    <submittedName>
        <fullName evidence="6">Glycerate-and formate-dehydrogenase</fullName>
    </submittedName>
</protein>
<name>A0A095CEA0_CRYD2</name>
<dbReference type="OrthoDB" id="298012at2759"/>
<dbReference type="OMA" id="IPYYPFD"/>
<feature type="domain" description="D-isomer specific 2-hydroxyacid dehydrogenase NAD-binding" evidence="5">
    <location>
        <begin position="130"/>
        <end position="304"/>
    </location>
</feature>
<dbReference type="InterPro" id="IPR050223">
    <property type="entry name" value="D-isomer_2-hydroxyacid_DH"/>
</dbReference>
<dbReference type="CDD" id="cd12168">
    <property type="entry name" value="Mand_dh_like"/>
    <property type="match status" value="1"/>
</dbReference>
<dbReference type="VEuPathDB" id="FungiDB:CNBG_3652"/>
<dbReference type="HOGENOM" id="CLU_019796_1_2_1"/>
<dbReference type="GeneID" id="88179922"/>
<dbReference type="InterPro" id="IPR029753">
    <property type="entry name" value="D-isomer_DH_CS"/>
</dbReference>
<dbReference type="PROSITE" id="PS00671">
    <property type="entry name" value="D_2_HYDROXYACID_DH_3"/>
    <property type="match status" value="1"/>
</dbReference>
<organism evidence="6 7">
    <name type="scientific">Cryptococcus deuterogattii (strain R265)</name>
    <name type="common">Cryptococcus gattii VGII (strain R265)</name>
    <dbReference type="NCBI Taxonomy" id="294750"/>
    <lineage>
        <taxon>Eukaryota</taxon>
        <taxon>Fungi</taxon>
        <taxon>Dikarya</taxon>
        <taxon>Basidiomycota</taxon>
        <taxon>Agaricomycotina</taxon>
        <taxon>Tremellomycetes</taxon>
        <taxon>Tremellales</taxon>
        <taxon>Cryptococcaceae</taxon>
        <taxon>Cryptococcus</taxon>
        <taxon>Cryptococcus gattii species complex</taxon>
    </lineage>
</organism>
<dbReference type="AlphaFoldDB" id="A0A095CEA0"/>
<reference evidence="6 7" key="2">
    <citation type="journal article" date="2018" name="Proc. Natl. Acad. Sci.">
        <title>RNAi is a critical determinant of centromere evolution in closely related fungi.</title>
        <authorList>
            <person name="Yadav V."/>
            <person name="Sun S."/>
            <person name="Billmyre R.B."/>
            <person name="Thimmappa B.C."/>
            <person name="Shea T."/>
            <person name="Lintner R."/>
            <person name="Bakkeren G."/>
            <person name="Cuomo C.A."/>
            <person name="Heitman J."/>
            <person name="Sanyal K."/>
        </authorList>
    </citation>
    <scope>NUCLEOTIDE SEQUENCE [LARGE SCALE GENOMIC DNA]</scope>
    <source>
        <strain evidence="6 7">R265</strain>
    </source>
</reference>
<dbReference type="STRING" id="294750.A0A095CEA0"/>
<evidence type="ECO:0000313" key="6">
    <source>
        <dbReference type="EMBL" id="KGB77814.1"/>
    </source>
</evidence>
<evidence type="ECO:0000256" key="1">
    <source>
        <dbReference type="ARBA" id="ARBA00005854"/>
    </source>
</evidence>
<dbReference type="PROSITE" id="PS00670">
    <property type="entry name" value="D_2_HYDROXYACID_DH_2"/>
    <property type="match status" value="1"/>
</dbReference>
<evidence type="ECO:0000256" key="2">
    <source>
        <dbReference type="ARBA" id="ARBA00023002"/>
    </source>
</evidence>
<gene>
    <name evidence="6" type="ORF">CNBG_3652</name>
</gene>
<dbReference type="InterPro" id="IPR006139">
    <property type="entry name" value="D-isomer_2_OHA_DH_cat_dom"/>
</dbReference>
<dbReference type="Proteomes" id="UP000029445">
    <property type="component" value="Chromosome 1"/>
</dbReference>
<sequence length="345" mass="37953">MPVAVSPRRKILGIGYPRFAIPEWKELAGKYDIHYFIPDERKQVIGEIKRLCDEQGPFDAAYVLFGTAAYSPFHPDLLGPLFDKPGYCGLFAQGGAGYDDVDHEWLAANGCYLSNTPNAVTEATADIGILLMLAAIRGLYEAEVSVRAGQWRKGIELTDDLTEMTIGFIGLGAIGKSMAKKTKPWNMKILYHNRKALPKEEEQTLGATFVSLDELLAQSDVISINCPLTPATRGILSDKEFQKMKDGVYIVNTARGAVIDEPALIRALESGKVRRAGLDVLTNEPCAESPLYSMKNVTLQPHLGAFTKGTMLRGEREVFANVKQYMEIGVPVNPVNTPAKVEKEM</sequence>
<reference evidence="6 7" key="1">
    <citation type="journal article" date="2011" name="MBio">
        <title>Genome variation in Cryptococcus gattii, an emerging pathogen of immunocompetent hosts.</title>
        <authorList>
            <person name="D'Souza C.A."/>
            <person name="Kronstad J.W."/>
            <person name="Taylor G."/>
            <person name="Warren R."/>
            <person name="Yuen M."/>
            <person name="Hu G."/>
            <person name="Jung W.H."/>
            <person name="Sham A."/>
            <person name="Kidd S.E."/>
            <person name="Tangen K."/>
            <person name="Lee N."/>
            <person name="Zeilmaker T."/>
            <person name="Sawkins J."/>
            <person name="McVicker G."/>
            <person name="Shah S."/>
            <person name="Gnerre S."/>
            <person name="Griggs A."/>
            <person name="Zeng Q."/>
            <person name="Bartlett K."/>
            <person name="Li W."/>
            <person name="Wang X."/>
            <person name="Heitman J."/>
            <person name="Stajich J.E."/>
            <person name="Fraser J.A."/>
            <person name="Meyer W."/>
            <person name="Carter D."/>
            <person name="Schein J."/>
            <person name="Krzywinski M."/>
            <person name="Kwon-Chung K.J."/>
            <person name="Varma A."/>
            <person name="Wang J."/>
            <person name="Brunham R."/>
            <person name="Fyfe M."/>
            <person name="Ouellette B.F."/>
            <person name="Siddiqui A."/>
            <person name="Marra M."/>
            <person name="Jones S."/>
            <person name="Holt R."/>
            <person name="Birren B.W."/>
            <person name="Galagan J.E."/>
            <person name="Cuomo C.A."/>
        </authorList>
    </citation>
    <scope>NUCLEOTIDE SEQUENCE [LARGE SCALE GENOMIC DNA]</scope>
    <source>
        <strain evidence="6 7">R265</strain>
    </source>
</reference>
<dbReference type="GO" id="GO:0005829">
    <property type="term" value="C:cytosol"/>
    <property type="evidence" value="ECO:0007669"/>
    <property type="project" value="TreeGrafter"/>
</dbReference>
<dbReference type="FunFam" id="3.40.50.720:FF:000026">
    <property type="entry name" value="Glyoxylate/hydroxypyruvate reductase B"/>
    <property type="match status" value="1"/>
</dbReference>
<feature type="domain" description="D-isomer specific 2-hydroxyacid dehydrogenase catalytic" evidence="4">
    <location>
        <begin position="89"/>
        <end position="336"/>
    </location>
</feature>
<proteinExistence type="inferred from homology"/>
<evidence type="ECO:0000256" key="3">
    <source>
        <dbReference type="RuleBase" id="RU003719"/>
    </source>
</evidence>
<accession>A0A095CEA0</accession>
<dbReference type="RefSeq" id="XP_062883602.1">
    <property type="nucleotide sequence ID" value="XM_063027647.1"/>
</dbReference>
<dbReference type="EMBL" id="CP025759">
    <property type="protein sequence ID" value="KGB77814.1"/>
    <property type="molecule type" value="Genomic_DNA"/>
</dbReference>
<dbReference type="Pfam" id="PF00389">
    <property type="entry name" value="2-Hacid_dh"/>
    <property type="match status" value="1"/>
</dbReference>